<evidence type="ECO:0000256" key="4">
    <source>
        <dbReference type="ARBA" id="ARBA00023204"/>
    </source>
</evidence>
<dbReference type="Proteomes" id="UP000177372">
    <property type="component" value="Unassembled WGS sequence"/>
</dbReference>
<dbReference type="GO" id="GO:0006284">
    <property type="term" value="P:base-excision repair"/>
    <property type="evidence" value="ECO:0007669"/>
    <property type="project" value="InterPro"/>
</dbReference>
<dbReference type="Gene3D" id="3.10.300.10">
    <property type="entry name" value="Methylpurine-DNA glycosylase (MPG)"/>
    <property type="match status" value="2"/>
</dbReference>
<dbReference type="STRING" id="1798512.A3A39_02755"/>
<evidence type="ECO:0000313" key="6">
    <source>
        <dbReference type="EMBL" id="OGG80084.1"/>
    </source>
</evidence>
<evidence type="ECO:0000256" key="5">
    <source>
        <dbReference type="HAMAP-Rule" id="MF_00527"/>
    </source>
</evidence>
<organism evidence="6 7">
    <name type="scientific">Candidatus Kaiserbacteria bacterium RIFCSPLOWO2_01_FULL_54_13</name>
    <dbReference type="NCBI Taxonomy" id="1798512"/>
    <lineage>
        <taxon>Bacteria</taxon>
        <taxon>Candidatus Kaiseribacteriota</taxon>
    </lineage>
</organism>
<keyword evidence="4 5" id="KW-0234">DNA repair</keyword>
<dbReference type="CDD" id="cd00540">
    <property type="entry name" value="AAG"/>
    <property type="match status" value="1"/>
</dbReference>
<accession>A0A1F6F2L1</accession>
<dbReference type="PANTHER" id="PTHR10429">
    <property type="entry name" value="DNA-3-METHYLADENINE GLYCOSYLASE"/>
    <property type="match status" value="1"/>
</dbReference>
<dbReference type="InterPro" id="IPR036995">
    <property type="entry name" value="MPG_sf"/>
</dbReference>
<name>A0A1F6F2L1_9BACT</name>
<dbReference type="NCBIfam" id="TIGR00567">
    <property type="entry name" value="3mg"/>
    <property type="match status" value="1"/>
</dbReference>
<dbReference type="SUPFAM" id="SSF50486">
    <property type="entry name" value="FMT C-terminal domain-like"/>
    <property type="match status" value="1"/>
</dbReference>
<dbReference type="AlphaFoldDB" id="A0A1F6F2L1"/>
<dbReference type="GO" id="GO:0003905">
    <property type="term" value="F:alkylbase DNA N-glycosylase activity"/>
    <property type="evidence" value="ECO:0007669"/>
    <property type="project" value="InterPro"/>
</dbReference>
<dbReference type="HAMAP" id="MF_00527">
    <property type="entry name" value="3MGH"/>
    <property type="match status" value="1"/>
</dbReference>
<evidence type="ECO:0000256" key="3">
    <source>
        <dbReference type="ARBA" id="ARBA00022801"/>
    </source>
</evidence>
<dbReference type="EMBL" id="MFLZ01000013">
    <property type="protein sequence ID" value="OGG80084.1"/>
    <property type="molecule type" value="Genomic_DNA"/>
</dbReference>
<comment type="caution">
    <text evidence="6">The sequence shown here is derived from an EMBL/GenBank/DDBJ whole genome shotgun (WGS) entry which is preliminary data.</text>
</comment>
<proteinExistence type="inferred from homology"/>
<protein>
    <recommendedName>
        <fullName evidence="5">Putative 3-methyladenine DNA glycosylase</fullName>
        <ecNumber evidence="5">3.2.2.-</ecNumber>
    </recommendedName>
</protein>
<gene>
    <name evidence="6" type="ORF">A3A39_02755</name>
</gene>
<comment type="similarity">
    <text evidence="1 5">Belongs to the DNA glycosylase MPG family.</text>
</comment>
<evidence type="ECO:0000313" key="7">
    <source>
        <dbReference type="Proteomes" id="UP000177372"/>
    </source>
</evidence>
<keyword evidence="2 5" id="KW-0227">DNA damage</keyword>
<dbReference type="InterPro" id="IPR003180">
    <property type="entry name" value="MPG"/>
</dbReference>
<keyword evidence="3 5" id="KW-0378">Hydrolase</keyword>
<evidence type="ECO:0000256" key="1">
    <source>
        <dbReference type="ARBA" id="ARBA00009232"/>
    </source>
</evidence>
<reference evidence="6 7" key="1">
    <citation type="journal article" date="2016" name="Nat. Commun.">
        <title>Thousands of microbial genomes shed light on interconnected biogeochemical processes in an aquifer system.</title>
        <authorList>
            <person name="Anantharaman K."/>
            <person name="Brown C.T."/>
            <person name="Hug L.A."/>
            <person name="Sharon I."/>
            <person name="Castelle C.J."/>
            <person name="Probst A.J."/>
            <person name="Thomas B.C."/>
            <person name="Singh A."/>
            <person name="Wilkins M.J."/>
            <person name="Karaoz U."/>
            <person name="Brodie E.L."/>
            <person name="Williams K.H."/>
            <person name="Hubbard S.S."/>
            <person name="Banfield J.F."/>
        </authorList>
    </citation>
    <scope>NUCLEOTIDE SEQUENCE [LARGE SCALE GENOMIC DNA]</scope>
</reference>
<dbReference type="EC" id="3.2.2.-" evidence="5"/>
<sequence>MKRILGRSFFDRRPQIVARELLGKFLVRRINERLRKSFMITETEAYDGERDLACHASKGRTKRTEIMFGPAGYWYVYFVYGVYDMLNIVTGPKGYPSAVLIRACQGKTLPLSGPGKLTRELRITRALNGKPASKSSGLWIEDRCDEATPHRILRTPRIGVHYAGKWAKKPWRYVLTRFEKDRLDLRSA</sequence>
<evidence type="ECO:0000256" key="2">
    <source>
        <dbReference type="ARBA" id="ARBA00022763"/>
    </source>
</evidence>
<dbReference type="InterPro" id="IPR011034">
    <property type="entry name" value="Formyl_transferase-like_C_sf"/>
</dbReference>
<dbReference type="Pfam" id="PF02245">
    <property type="entry name" value="Pur_DNA_glyco"/>
    <property type="match status" value="1"/>
</dbReference>
<dbReference type="GO" id="GO:0003677">
    <property type="term" value="F:DNA binding"/>
    <property type="evidence" value="ECO:0007669"/>
    <property type="project" value="InterPro"/>
</dbReference>
<dbReference type="PANTHER" id="PTHR10429:SF0">
    <property type="entry name" value="DNA-3-METHYLADENINE GLYCOSYLASE"/>
    <property type="match status" value="1"/>
</dbReference>